<proteinExistence type="predicted"/>
<gene>
    <name evidence="1" type="ORF">G2W53_025921</name>
</gene>
<evidence type="ECO:0000313" key="2">
    <source>
        <dbReference type="Proteomes" id="UP000634136"/>
    </source>
</evidence>
<dbReference type="OrthoDB" id="1685727at2759"/>
<accession>A0A834TFU8</accession>
<keyword evidence="2" id="KW-1185">Reference proteome</keyword>
<dbReference type="InterPro" id="IPR004265">
    <property type="entry name" value="Dirigent"/>
</dbReference>
<dbReference type="AlphaFoldDB" id="A0A834TFU8"/>
<name>A0A834TFU8_9FABA</name>
<sequence>MRMFGVHRSDVLESHVAVIGGTGKYEGANGYAVVKVVDRVGYDQVQGFKAKVMTSEKFLLFDVYLS</sequence>
<evidence type="ECO:0000313" key="1">
    <source>
        <dbReference type="EMBL" id="KAF7820466.1"/>
    </source>
</evidence>
<protein>
    <submittedName>
        <fullName evidence="1">Dirigent protein 25-like</fullName>
    </submittedName>
</protein>
<dbReference type="EMBL" id="JAAIUW010000008">
    <property type="protein sequence ID" value="KAF7820466.1"/>
    <property type="molecule type" value="Genomic_DNA"/>
</dbReference>
<reference evidence="1" key="1">
    <citation type="submission" date="2020-09" db="EMBL/GenBank/DDBJ databases">
        <title>Genome-Enabled Discovery of Anthraquinone Biosynthesis in Senna tora.</title>
        <authorList>
            <person name="Kang S.-H."/>
            <person name="Pandey R.P."/>
            <person name="Lee C.-M."/>
            <person name="Sim J.-S."/>
            <person name="Jeong J.-T."/>
            <person name="Choi B.-S."/>
            <person name="Jung M."/>
            <person name="Ginzburg D."/>
            <person name="Zhao K."/>
            <person name="Won S.Y."/>
            <person name="Oh T.-J."/>
            <person name="Yu Y."/>
            <person name="Kim N.-H."/>
            <person name="Lee O.R."/>
            <person name="Lee T.-H."/>
            <person name="Bashyal P."/>
            <person name="Kim T.-S."/>
            <person name="Lee W.-H."/>
            <person name="Kawkins C."/>
            <person name="Kim C.-K."/>
            <person name="Kim J.S."/>
            <person name="Ahn B.O."/>
            <person name="Rhee S.Y."/>
            <person name="Sohng J.K."/>
        </authorList>
    </citation>
    <scope>NUCLEOTIDE SEQUENCE</scope>
    <source>
        <tissue evidence="1">Leaf</tissue>
    </source>
</reference>
<dbReference type="PANTHER" id="PTHR46215:SF17">
    <property type="entry name" value="DIRIGENT PROTEIN"/>
    <property type="match status" value="1"/>
</dbReference>
<dbReference type="Proteomes" id="UP000634136">
    <property type="component" value="Unassembled WGS sequence"/>
</dbReference>
<comment type="caution">
    <text evidence="1">The sequence shown here is derived from an EMBL/GenBank/DDBJ whole genome shotgun (WGS) entry which is preliminary data.</text>
</comment>
<dbReference type="PANTHER" id="PTHR46215">
    <property type="entry name" value="DIRIGENT PROTEIN 24-RELATED"/>
    <property type="match status" value="1"/>
</dbReference>
<organism evidence="1 2">
    <name type="scientific">Senna tora</name>
    <dbReference type="NCBI Taxonomy" id="362788"/>
    <lineage>
        <taxon>Eukaryota</taxon>
        <taxon>Viridiplantae</taxon>
        <taxon>Streptophyta</taxon>
        <taxon>Embryophyta</taxon>
        <taxon>Tracheophyta</taxon>
        <taxon>Spermatophyta</taxon>
        <taxon>Magnoliopsida</taxon>
        <taxon>eudicotyledons</taxon>
        <taxon>Gunneridae</taxon>
        <taxon>Pentapetalae</taxon>
        <taxon>rosids</taxon>
        <taxon>fabids</taxon>
        <taxon>Fabales</taxon>
        <taxon>Fabaceae</taxon>
        <taxon>Caesalpinioideae</taxon>
        <taxon>Cassia clade</taxon>
        <taxon>Senna</taxon>
    </lineage>
</organism>